<dbReference type="InterPro" id="IPR023214">
    <property type="entry name" value="HAD_sf"/>
</dbReference>
<organism evidence="10 11">
    <name type="scientific">Limnospira platensis NIES-46</name>
    <dbReference type="NCBI Taxonomy" id="1236695"/>
    <lineage>
        <taxon>Bacteria</taxon>
        <taxon>Bacillati</taxon>
        <taxon>Cyanobacteriota</taxon>
        <taxon>Cyanophyceae</taxon>
        <taxon>Oscillatoriophycideae</taxon>
        <taxon>Oscillatoriales</taxon>
        <taxon>Sirenicapillariaceae</taxon>
        <taxon>Limnospira</taxon>
    </lineage>
</organism>
<dbReference type="InterPro" id="IPR051014">
    <property type="entry name" value="Cation_Transport_ATPase_IB"/>
</dbReference>
<evidence type="ECO:0000256" key="7">
    <source>
        <dbReference type="RuleBase" id="RU362081"/>
    </source>
</evidence>
<evidence type="ECO:0000256" key="4">
    <source>
        <dbReference type="ARBA" id="ARBA00022967"/>
    </source>
</evidence>
<proteinExistence type="inferred from homology"/>
<evidence type="ECO:0000256" key="5">
    <source>
        <dbReference type="ARBA" id="ARBA00022989"/>
    </source>
</evidence>
<feature type="compositionally biased region" description="Acidic residues" evidence="8">
    <location>
        <begin position="106"/>
        <end position="117"/>
    </location>
</feature>
<dbReference type="CDD" id="cd07550">
    <property type="entry name" value="P-type_ATPase_HM"/>
    <property type="match status" value="1"/>
</dbReference>
<evidence type="ECO:0000256" key="2">
    <source>
        <dbReference type="ARBA" id="ARBA00006024"/>
    </source>
</evidence>
<evidence type="ECO:0000313" key="10">
    <source>
        <dbReference type="EMBL" id="GCE96273.1"/>
    </source>
</evidence>
<keyword evidence="6" id="KW-0472">Membrane</keyword>
<dbReference type="SFLD" id="SFLDS00003">
    <property type="entry name" value="Haloacid_Dehalogenase"/>
    <property type="match status" value="1"/>
</dbReference>
<dbReference type="InterPro" id="IPR027256">
    <property type="entry name" value="P-typ_ATPase_IB"/>
</dbReference>
<dbReference type="PRINTS" id="PR00119">
    <property type="entry name" value="CATATPASE"/>
</dbReference>
<dbReference type="PANTHER" id="PTHR48085">
    <property type="entry name" value="CADMIUM/ZINC-TRANSPORTING ATPASE HMA2-RELATED"/>
    <property type="match status" value="1"/>
</dbReference>
<dbReference type="Pfam" id="PF19991">
    <property type="entry name" value="HMA_2"/>
    <property type="match status" value="1"/>
</dbReference>
<dbReference type="InterPro" id="IPR044492">
    <property type="entry name" value="P_typ_ATPase_HD_dom"/>
</dbReference>
<dbReference type="Pfam" id="PF00702">
    <property type="entry name" value="Hydrolase"/>
    <property type="match status" value="1"/>
</dbReference>
<dbReference type="SFLD" id="SFLDG00002">
    <property type="entry name" value="C1.7:_P-type_atpase_like"/>
    <property type="match status" value="1"/>
</dbReference>
<dbReference type="InterPro" id="IPR036412">
    <property type="entry name" value="HAD-like_sf"/>
</dbReference>
<keyword evidence="7" id="KW-0479">Metal-binding</keyword>
<dbReference type="InterPro" id="IPR059000">
    <property type="entry name" value="ATPase_P-type_domA"/>
</dbReference>
<dbReference type="Gene3D" id="2.70.150.10">
    <property type="entry name" value="Calcium-transporting ATPase, cytoplasmic transduction domain A"/>
    <property type="match status" value="1"/>
</dbReference>
<keyword evidence="7" id="KW-0547">Nucleotide-binding</keyword>
<comment type="subcellular location">
    <subcellularLocation>
        <location evidence="7">Cell membrane</location>
    </subcellularLocation>
    <subcellularLocation>
        <location evidence="1">Membrane</location>
        <topology evidence="1">Multi-pass membrane protein</topology>
    </subcellularLocation>
</comment>
<keyword evidence="7" id="KW-1003">Cell membrane</keyword>
<dbReference type="PROSITE" id="PS00154">
    <property type="entry name" value="ATPASE_E1_E2"/>
    <property type="match status" value="1"/>
</dbReference>
<evidence type="ECO:0000256" key="8">
    <source>
        <dbReference type="SAM" id="MobiDB-lite"/>
    </source>
</evidence>
<dbReference type="SUPFAM" id="SSF56784">
    <property type="entry name" value="HAD-like"/>
    <property type="match status" value="1"/>
</dbReference>
<dbReference type="RefSeq" id="WP_152088696.1">
    <property type="nucleotide sequence ID" value="NZ_BIMW01000177.1"/>
</dbReference>
<dbReference type="InterPro" id="IPR023299">
    <property type="entry name" value="ATPase_P-typ_cyto_dom_N"/>
</dbReference>
<dbReference type="PANTHER" id="PTHR48085:SF5">
    <property type="entry name" value="CADMIUM_ZINC-TRANSPORTING ATPASE HMA4-RELATED"/>
    <property type="match status" value="1"/>
</dbReference>
<comment type="similarity">
    <text evidence="2 7">Belongs to the cation transport ATPase (P-type) (TC 3.A.3) family. Type IB subfamily.</text>
</comment>
<keyword evidence="4" id="KW-1278">Translocase</keyword>
<gene>
    <name evidence="10" type="ORF">NIES46_43420</name>
</gene>
<dbReference type="Proteomes" id="UP000326169">
    <property type="component" value="Unassembled WGS sequence"/>
</dbReference>
<dbReference type="EMBL" id="BIMW01000177">
    <property type="protein sequence ID" value="GCE96273.1"/>
    <property type="molecule type" value="Genomic_DNA"/>
</dbReference>
<evidence type="ECO:0000313" key="11">
    <source>
        <dbReference type="Proteomes" id="UP000326169"/>
    </source>
</evidence>
<dbReference type="GeneID" id="301685102"/>
<keyword evidence="5" id="KW-1133">Transmembrane helix</keyword>
<dbReference type="SUPFAM" id="SSF81653">
    <property type="entry name" value="Calcium ATPase, transduction domain A"/>
    <property type="match status" value="1"/>
</dbReference>
<evidence type="ECO:0000259" key="9">
    <source>
        <dbReference type="Pfam" id="PF00122"/>
    </source>
</evidence>
<dbReference type="InterPro" id="IPR008250">
    <property type="entry name" value="ATPase_P-typ_transduc_dom_A_sf"/>
</dbReference>
<dbReference type="Gene3D" id="3.40.50.1000">
    <property type="entry name" value="HAD superfamily/HAD-like"/>
    <property type="match status" value="1"/>
</dbReference>
<reference evidence="10 11" key="1">
    <citation type="journal article" date="2019" name="J Genomics">
        <title>The Draft Genome of a Hydrogen-producing Cyanobacterium, Arthrospira platensis NIES-46.</title>
        <authorList>
            <person name="Suzuki S."/>
            <person name="Yamaguchi H."/>
            <person name="Kawachi M."/>
        </authorList>
    </citation>
    <scope>NUCLEOTIDE SEQUENCE [LARGE SCALE GENOMIC DNA]</scope>
    <source>
        <strain evidence="10 11">NIES-46</strain>
    </source>
</reference>
<sequence>MTTAISPSLSNQECQVIHQVAGRTRFRLPLLAKHPQLATEIQPLLEKHSGITSVRINRIAACMVVQYVPNQLAAVDLSNLVINAVKDLTNQDFYDKPNFRVNNEPETPEESGDLEETESSLRLPIIATALAVLSRFPQLTRLRSVARIAFILAAFPVAKRAFNSLINQRRLNIDCLDFLALSLSATQGKLVTPAMVILLHELGDVIREKTARATEVRTASLMDAIGRFAWVVVDDLPPKQIPSDRLQVGDKVVVYPGEQIPVDGTVLKGEAVIDEQGLTGEAMPLVKRVGESVLASTLVRSGQLYLQADRVGSQTRAALSIELLQKAPVYDTRMANYAEKVADRLIWPSLLLAGIVLVTSRDSARAAAILTLDFVTGIRVSIPTAFWGALNHTTRHGILVRSGRTLEQLAEVDTVVFDKTGTLTEGEIAIAAVRTIPGGMSETELLKLAAAAEMRLNHPVAEAIVNYAAQLDITIPPRGEWFYDLGLGVRAEIESHQVLVGSQRFLEQQGVNWGDNSLIAQMTTTQMTQIYVACDGNFQGVIEYTDPLKPESDRLLQALQQNYGIQVHLLTGDNPQRAAFVAEQLGIPKSRVYAEAFPDEKARIVRDLHRAGRTVAFVGDGLNDSVALAYADVSISFEHGSDIARETADVVLMNNNLLDVLEAIDIARQTRNLIDQNIALVVAPNLAALGLASTVGLNPLVATAIHNGSAIAAGMNSLRPLVEHQMDNG</sequence>
<dbReference type="InterPro" id="IPR018303">
    <property type="entry name" value="ATPase_P-typ_P_site"/>
</dbReference>
<name>A0A5M3T999_LIMPL</name>
<dbReference type="Pfam" id="PF00122">
    <property type="entry name" value="E1-E2_ATPase"/>
    <property type="match status" value="1"/>
</dbReference>
<dbReference type="SFLD" id="SFLDF00027">
    <property type="entry name" value="p-type_atpase"/>
    <property type="match status" value="1"/>
</dbReference>
<keyword evidence="7" id="KW-0067">ATP-binding</keyword>
<dbReference type="NCBIfam" id="TIGR01494">
    <property type="entry name" value="ATPase_P-type"/>
    <property type="match status" value="1"/>
</dbReference>
<feature type="domain" description="P-type ATPase A" evidence="9">
    <location>
        <begin position="232"/>
        <end position="324"/>
    </location>
</feature>
<keyword evidence="11" id="KW-1185">Reference proteome</keyword>
<evidence type="ECO:0000256" key="3">
    <source>
        <dbReference type="ARBA" id="ARBA00022692"/>
    </source>
</evidence>
<keyword evidence="3" id="KW-0812">Transmembrane</keyword>
<protein>
    <submittedName>
        <fullName evidence="10">Cation-transporting P-type ATPase</fullName>
    </submittedName>
</protein>
<dbReference type="Gene3D" id="3.40.1110.10">
    <property type="entry name" value="Calcium-transporting ATPase, cytoplasmic domain N"/>
    <property type="match status" value="1"/>
</dbReference>
<dbReference type="PRINTS" id="PR00120">
    <property type="entry name" value="HATPASE"/>
</dbReference>
<accession>A0A5M3T999</accession>
<evidence type="ECO:0000256" key="1">
    <source>
        <dbReference type="ARBA" id="ARBA00004141"/>
    </source>
</evidence>
<feature type="region of interest" description="Disordered" evidence="8">
    <location>
        <begin position="96"/>
        <end position="117"/>
    </location>
</feature>
<dbReference type="InterPro" id="IPR001757">
    <property type="entry name" value="P_typ_ATPase"/>
</dbReference>
<dbReference type="NCBIfam" id="TIGR01525">
    <property type="entry name" value="ATPase-IB_hvy"/>
    <property type="match status" value="1"/>
</dbReference>
<evidence type="ECO:0000256" key="6">
    <source>
        <dbReference type="ARBA" id="ARBA00023136"/>
    </source>
</evidence>
<comment type="caution">
    <text evidence="10">The sequence shown here is derived from an EMBL/GenBank/DDBJ whole genome shotgun (WGS) entry which is preliminary data.</text>
</comment>